<gene>
    <name evidence="1" type="ORF">L6452_03732</name>
</gene>
<organism evidence="1 2">
    <name type="scientific">Arctium lappa</name>
    <name type="common">Greater burdock</name>
    <name type="synonym">Lappa major</name>
    <dbReference type="NCBI Taxonomy" id="4217"/>
    <lineage>
        <taxon>Eukaryota</taxon>
        <taxon>Viridiplantae</taxon>
        <taxon>Streptophyta</taxon>
        <taxon>Embryophyta</taxon>
        <taxon>Tracheophyta</taxon>
        <taxon>Spermatophyta</taxon>
        <taxon>Magnoliopsida</taxon>
        <taxon>eudicotyledons</taxon>
        <taxon>Gunneridae</taxon>
        <taxon>Pentapetalae</taxon>
        <taxon>asterids</taxon>
        <taxon>campanulids</taxon>
        <taxon>Asterales</taxon>
        <taxon>Asteraceae</taxon>
        <taxon>Carduoideae</taxon>
        <taxon>Cardueae</taxon>
        <taxon>Arctiinae</taxon>
        <taxon>Arctium</taxon>
    </lineage>
</organism>
<proteinExistence type="predicted"/>
<accession>A0ACB9FN21</accession>
<comment type="caution">
    <text evidence="1">The sequence shown here is derived from an EMBL/GenBank/DDBJ whole genome shotgun (WGS) entry which is preliminary data.</text>
</comment>
<keyword evidence="2" id="KW-1185">Reference proteome</keyword>
<dbReference type="Proteomes" id="UP001055879">
    <property type="component" value="Linkage Group LG01"/>
</dbReference>
<protein>
    <submittedName>
        <fullName evidence="1">Uncharacterized protein</fullName>
    </submittedName>
</protein>
<reference evidence="2" key="1">
    <citation type="journal article" date="2022" name="Mol. Ecol. Resour.">
        <title>The genomes of chicory, endive, great burdock and yacon provide insights into Asteraceae palaeo-polyploidization history and plant inulin production.</title>
        <authorList>
            <person name="Fan W."/>
            <person name="Wang S."/>
            <person name="Wang H."/>
            <person name="Wang A."/>
            <person name="Jiang F."/>
            <person name="Liu H."/>
            <person name="Zhao H."/>
            <person name="Xu D."/>
            <person name="Zhang Y."/>
        </authorList>
    </citation>
    <scope>NUCLEOTIDE SEQUENCE [LARGE SCALE GENOMIC DNA]</scope>
    <source>
        <strain evidence="2">cv. Niubang</strain>
    </source>
</reference>
<evidence type="ECO:0000313" key="2">
    <source>
        <dbReference type="Proteomes" id="UP001055879"/>
    </source>
</evidence>
<dbReference type="EMBL" id="CM042047">
    <property type="protein sequence ID" value="KAI3772545.1"/>
    <property type="molecule type" value="Genomic_DNA"/>
</dbReference>
<evidence type="ECO:0000313" key="1">
    <source>
        <dbReference type="EMBL" id="KAI3772545.1"/>
    </source>
</evidence>
<sequence>MIMASAKVKIAEAAGFSHEDPLGGGTLMSVGLLIGEDEALQLGEDAILTVKYKLLTLGEDAYQPEKMSRFHPGKMPDSILYFSILLECDLVCGTGS</sequence>
<name>A0ACB9FN21_ARCLA</name>
<reference evidence="1 2" key="2">
    <citation type="journal article" date="2022" name="Mol. Ecol. Resour.">
        <title>The genomes of chicory, endive, great burdock and yacon provide insights into Asteraceae paleo-polyploidization history and plant inulin production.</title>
        <authorList>
            <person name="Fan W."/>
            <person name="Wang S."/>
            <person name="Wang H."/>
            <person name="Wang A."/>
            <person name="Jiang F."/>
            <person name="Liu H."/>
            <person name="Zhao H."/>
            <person name="Xu D."/>
            <person name="Zhang Y."/>
        </authorList>
    </citation>
    <scope>NUCLEOTIDE SEQUENCE [LARGE SCALE GENOMIC DNA]</scope>
    <source>
        <strain evidence="2">cv. Niubang</strain>
    </source>
</reference>